<dbReference type="AlphaFoldDB" id="A0A7Y7UJ52"/>
<dbReference type="EMBL" id="JABXWP010000006">
    <property type="protein sequence ID" value="NVO88043.1"/>
    <property type="molecule type" value="Genomic_DNA"/>
</dbReference>
<accession>A0A7Y7UJ52</accession>
<evidence type="ECO:0000313" key="3">
    <source>
        <dbReference type="Proteomes" id="UP000542889"/>
    </source>
</evidence>
<protein>
    <submittedName>
        <fullName evidence="2">Uncharacterized protein</fullName>
    </submittedName>
</protein>
<evidence type="ECO:0000313" key="2">
    <source>
        <dbReference type="EMBL" id="NVO88043.1"/>
    </source>
</evidence>
<dbReference type="RefSeq" id="WP_176817910.1">
    <property type="nucleotide sequence ID" value="NZ_JABXWP010000006.1"/>
</dbReference>
<keyword evidence="1" id="KW-0472">Membrane</keyword>
<dbReference type="Proteomes" id="UP000542889">
    <property type="component" value="Unassembled WGS sequence"/>
</dbReference>
<feature type="transmembrane region" description="Helical" evidence="1">
    <location>
        <begin position="63"/>
        <end position="90"/>
    </location>
</feature>
<name>A0A7Y7UJ52_LACRH</name>
<keyword evidence="1" id="KW-1133">Transmembrane helix</keyword>
<feature type="transmembrane region" description="Helical" evidence="1">
    <location>
        <begin position="33"/>
        <end position="57"/>
    </location>
</feature>
<gene>
    <name evidence="2" type="ORF">HWN39_05940</name>
</gene>
<proteinExistence type="predicted"/>
<organism evidence="2 3">
    <name type="scientific">Lacticaseibacillus rhamnosus</name>
    <name type="common">Lactobacillus rhamnosus</name>
    <dbReference type="NCBI Taxonomy" id="47715"/>
    <lineage>
        <taxon>Bacteria</taxon>
        <taxon>Bacillati</taxon>
        <taxon>Bacillota</taxon>
        <taxon>Bacilli</taxon>
        <taxon>Lactobacillales</taxon>
        <taxon>Lactobacillaceae</taxon>
        <taxon>Lacticaseibacillus</taxon>
    </lineage>
</organism>
<keyword evidence="1" id="KW-0812">Transmembrane</keyword>
<reference evidence="2 3" key="1">
    <citation type="submission" date="2020-06" db="EMBL/GenBank/DDBJ databases">
        <title>Lactobacillus rhamnosus QC,genome.</title>
        <authorList>
            <person name="Yi H."/>
            <person name="Jin M."/>
        </authorList>
    </citation>
    <scope>NUCLEOTIDE SEQUENCE [LARGE SCALE GENOMIC DNA]</scope>
    <source>
        <strain evidence="2 3">QC</strain>
    </source>
</reference>
<evidence type="ECO:0000256" key="1">
    <source>
        <dbReference type="SAM" id="Phobius"/>
    </source>
</evidence>
<sequence>MFVSNISFKDYIGIIHQSMVLLMTIPFEKRMILIIRITLGVYASLMLLGEVFAGNMFDRLSTILSFIFFLIFVFSPASVLTILGIFLYGYPGYSSKQILFLSSPKNKKLAKLRTQYNIEKVIKLDFPQVLRLRVPFLKPQRHLVLTHRPTKRQLRKLKKKYPNAKISYVHSYPRKKKAAAYSMAFTYKHYLVFFKSIPFSKQPYSIIDLSNERNATLWGDIKSNKRYYQRLVSDNVRFHVNASL</sequence>
<comment type="caution">
    <text evidence="2">The sequence shown here is derived from an EMBL/GenBank/DDBJ whole genome shotgun (WGS) entry which is preliminary data.</text>
</comment>